<dbReference type="EMBL" id="JADIXZ010000006">
    <property type="protein sequence ID" value="MBK6301982.1"/>
    <property type="molecule type" value="Genomic_DNA"/>
</dbReference>
<sequence length="317" mass="32981">MTIVDPACSRVWDTGALPAWGTAARADFVVALEQNGPWGRVAATQSHLDPALGAALDAHVSGLGGRLLLIRRPGRHAEQAPQTDAEPEARGAGAGAGADGARPQQSTRRTYIARTGPGGWLVRADLTDPAMLLGLGADELASAGATAGRLGGALDTVPLLLVCTNGRRDACCAQRGRVVTSAFVSGGFATAAPDQVWETSHTGGHRFAPTAVLLPWGRVLARLDPELAAGALDAAASGRLAPALLGPVHDRGPMHLPPAEQAADAWLRRQTDRRDLDDPMDDLREQVDVVARQGPMLPESCGKAAVPTIVYAPSWRA</sequence>
<evidence type="ECO:0000313" key="4">
    <source>
        <dbReference type="EMBL" id="MBL0004637.1"/>
    </source>
</evidence>
<evidence type="ECO:0000256" key="1">
    <source>
        <dbReference type="SAM" id="MobiDB-lite"/>
    </source>
</evidence>
<accession>A0A935CEN0</accession>
<dbReference type="Proteomes" id="UP000886632">
    <property type="component" value="Unassembled WGS sequence"/>
</dbReference>
<dbReference type="AlphaFoldDB" id="A0A935CEN0"/>
<dbReference type="SUPFAM" id="SSF52833">
    <property type="entry name" value="Thioredoxin-like"/>
    <property type="match status" value="1"/>
</dbReference>
<feature type="region of interest" description="Disordered" evidence="1">
    <location>
        <begin position="75"/>
        <end position="110"/>
    </location>
</feature>
<reference evidence="5 6" key="1">
    <citation type="submission" date="2020-10" db="EMBL/GenBank/DDBJ databases">
        <title>Connecting structure to function with the recovery of over 1000 high-quality activated sludge metagenome-assembled genomes encoding full-length rRNA genes using long-read sequencing.</title>
        <authorList>
            <person name="Singleton C.M."/>
            <person name="Petriglieri F."/>
            <person name="Kristensen J.M."/>
            <person name="Kirkegaard R.H."/>
            <person name="Michaelsen T.Y."/>
            <person name="Andersen M.H."/>
            <person name="Karst S.M."/>
            <person name="Dueholm M.S."/>
            <person name="Nielsen P.H."/>
            <person name="Albertsen M."/>
        </authorList>
    </citation>
    <scope>NUCLEOTIDE SEQUENCE [LARGE SCALE GENOMIC DNA]</scope>
    <source>
        <strain evidence="2">AalE_18-Q3-R2-46_BAT3C.188</strain>
        <strain evidence="3">Ega_18-Q3-R5-49_MAXAC.001</strain>
        <strain evidence="4">Ribe_18-Q3-R11-54_MAXAC.001</strain>
    </source>
</reference>
<evidence type="ECO:0000313" key="6">
    <source>
        <dbReference type="Proteomes" id="UP000726105"/>
    </source>
</evidence>
<evidence type="ECO:0000313" key="3">
    <source>
        <dbReference type="EMBL" id="MBK7274637.1"/>
    </source>
</evidence>
<evidence type="ECO:0000313" key="5">
    <source>
        <dbReference type="Proteomes" id="UP000718281"/>
    </source>
</evidence>
<dbReference type="InterPro" id="IPR009737">
    <property type="entry name" value="Aim32/Apd1-like"/>
</dbReference>
<dbReference type="Proteomes" id="UP000726105">
    <property type="component" value="Unassembled WGS sequence"/>
</dbReference>
<protein>
    <submittedName>
        <fullName evidence="2">Sucrase ferredoxin</fullName>
    </submittedName>
</protein>
<dbReference type="InterPro" id="IPR036249">
    <property type="entry name" value="Thioredoxin-like_sf"/>
</dbReference>
<name>A0A935CEN0_9MICO</name>
<dbReference type="Proteomes" id="UP000718281">
    <property type="component" value="Unassembled WGS sequence"/>
</dbReference>
<dbReference type="Pfam" id="PF06999">
    <property type="entry name" value="Suc_Fer-like"/>
    <property type="match status" value="1"/>
</dbReference>
<gene>
    <name evidence="2" type="ORF">IPF40_13400</name>
    <name evidence="3" type="ORF">IPI13_16275</name>
    <name evidence="4" type="ORF">IPP00_11815</name>
</gene>
<dbReference type="EMBL" id="JADKGK010000020">
    <property type="protein sequence ID" value="MBL0004637.1"/>
    <property type="molecule type" value="Genomic_DNA"/>
</dbReference>
<comment type="caution">
    <text evidence="2">The sequence shown here is derived from an EMBL/GenBank/DDBJ whole genome shotgun (WGS) entry which is preliminary data.</text>
</comment>
<evidence type="ECO:0000313" key="2">
    <source>
        <dbReference type="EMBL" id="MBK6301982.1"/>
    </source>
</evidence>
<dbReference type="EMBL" id="JADJIB010000010">
    <property type="protein sequence ID" value="MBK7274637.1"/>
    <property type="molecule type" value="Genomic_DNA"/>
</dbReference>
<proteinExistence type="predicted"/>
<organism evidence="2 5">
    <name type="scientific">Candidatus Phosphoribacter hodrii</name>
    <dbReference type="NCBI Taxonomy" id="2953743"/>
    <lineage>
        <taxon>Bacteria</taxon>
        <taxon>Bacillati</taxon>
        <taxon>Actinomycetota</taxon>
        <taxon>Actinomycetes</taxon>
        <taxon>Micrococcales</taxon>
        <taxon>Dermatophilaceae</taxon>
        <taxon>Candidatus Phosphoribacter</taxon>
    </lineage>
</organism>